<comment type="caution">
    <text evidence="2">The sequence shown here is derived from an EMBL/GenBank/DDBJ whole genome shotgun (WGS) entry which is preliminary data.</text>
</comment>
<dbReference type="PANTHER" id="PTHR44757:SF2">
    <property type="entry name" value="BIOFILM ARCHITECTURE MAINTENANCE PROTEIN MBAA"/>
    <property type="match status" value="1"/>
</dbReference>
<dbReference type="Proteomes" id="UP000234748">
    <property type="component" value="Unassembled WGS sequence"/>
</dbReference>
<dbReference type="SUPFAM" id="SSF55785">
    <property type="entry name" value="PYP-like sensor domain (PAS domain)"/>
    <property type="match status" value="4"/>
</dbReference>
<feature type="domain" description="PAS" evidence="1">
    <location>
        <begin position="264"/>
        <end position="319"/>
    </location>
</feature>
<dbReference type="RefSeq" id="WP_101643898.1">
    <property type="nucleotide sequence ID" value="NZ_PGUY01000048.1"/>
</dbReference>
<evidence type="ECO:0000313" key="3">
    <source>
        <dbReference type="Proteomes" id="UP000234748"/>
    </source>
</evidence>
<dbReference type="CDD" id="cd00130">
    <property type="entry name" value="PAS"/>
    <property type="match status" value="4"/>
</dbReference>
<evidence type="ECO:0000259" key="1">
    <source>
        <dbReference type="PROSITE" id="PS50112"/>
    </source>
</evidence>
<dbReference type="Pfam" id="PF13426">
    <property type="entry name" value="PAS_9"/>
    <property type="match status" value="2"/>
</dbReference>
<dbReference type="InterPro" id="IPR000014">
    <property type="entry name" value="PAS"/>
</dbReference>
<sequence>MSDTLQTDALQECQSELSSLRQQIKMYYDFFGVISDALIIVNKENKIVYANNLACSLLKLREKELYHLFLDKFLQLVPKEILDYQTNMLYKDGVFSDEWTIKLADGTIKYVEYVATLDQLEEKRIYRIKDITSLKRKEQERNVSVQMFADLLNLAVDNIVIYNKEGIIVDVNPSFCRTVGVSKEHVAGKNIDEFVSPRYMEQWLEGKAKVDQEGSVKGEVVFTHSKGYTHYEYTTSTNMLNGLYMSIMRDVTEKLIIENQLKKSERNFTELFEQTLDAIVFWNKEGEIIHVNQSAAKIFETDKKDLIGLRLTDFVLTKDARYYYLVNELYENKAIRAEMFFLMPNGQRKLLEFTSRMHDEDHHIITIFRNVSEKYQMELQLRKSEQKFRKVFEDSIDGLILWDSSGNIADINESGMKILGIPRKLSTHTVYDLINLDPENARNFEDYLKELDQNEFSSSIIPIHLKTERLSM</sequence>
<accession>A0A2N5M3W4</accession>
<gene>
    <name evidence="2" type="ORF">CUU66_15915</name>
</gene>
<evidence type="ECO:0000313" key="2">
    <source>
        <dbReference type="EMBL" id="PLT28973.1"/>
    </source>
</evidence>
<dbReference type="Gene3D" id="3.30.450.20">
    <property type="entry name" value="PAS domain"/>
    <property type="match status" value="4"/>
</dbReference>
<name>A0A2N5M3W4_9BACI</name>
<dbReference type="PANTHER" id="PTHR44757">
    <property type="entry name" value="DIGUANYLATE CYCLASE DGCP"/>
    <property type="match status" value="1"/>
</dbReference>
<dbReference type="InterPro" id="IPR035965">
    <property type="entry name" value="PAS-like_dom_sf"/>
</dbReference>
<dbReference type="Pfam" id="PF13188">
    <property type="entry name" value="PAS_8"/>
    <property type="match status" value="2"/>
</dbReference>
<dbReference type="NCBIfam" id="TIGR00229">
    <property type="entry name" value="sensory_box"/>
    <property type="match status" value="3"/>
</dbReference>
<dbReference type="SMART" id="SM00091">
    <property type="entry name" value="PAS"/>
    <property type="match status" value="4"/>
</dbReference>
<feature type="domain" description="PAS" evidence="1">
    <location>
        <begin position="144"/>
        <end position="197"/>
    </location>
</feature>
<keyword evidence="3" id="KW-1185">Reference proteome</keyword>
<dbReference type="PROSITE" id="PS50112">
    <property type="entry name" value="PAS"/>
    <property type="match status" value="3"/>
</dbReference>
<feature type="domain" description="PAS" evidence="1">
    <location>
        <begin position="384"/>
        <end position="455"/>
    </location>
</feature>
<protein>
    <recommendedName>
        <fullName evidence="1">PAS domain-containing protein</fullName>
    </recommendedName>
</protein>
<dbReference type="OrthoDB" id="9815750at2"/>
<proteinExistence type="predicted"/>
<dbReference type="AlphaFoldDB" id="A0A2N5M3W4"/>
<organism evidence="2 3">
    <name type="scientific">Peribacillus deserti</name>
    <dbReference type="NCBI Taxonomy" id="673318"/>
    <lineage>
        <taxon>Bacteria</taxon>
        <taxon>Bacillati</taxon>
        <taxon>Bacillota</taxon>
        <taxon>Bacilli</taxon>
        <taxon>Bacillales</taxon>
        <taxon>Bacillaceae</taxon>
        <taxon>Peribacillus</taxon>
    </lineage>
</organism>
<dbReference type="InterPro" id="IPR052155">
    <property type="entry name" value="Biofilm_reg_signaling"/>
</dbReference>
<dbReference type="EMBL" id="PGUY01000048">
    <property type="protein sequence ID" value="PLT28973.1"/>
    <property type="molecule type" value="Genomic_DNA"/>
</dbReference>
<reference evidence="2 3" key="1">
    <citation type="submission" date="2017-11" db="EMBL/GenBank/DDBJ databases">
        <title>Comparitive Functional Genomics of Dry Heat Resistant strains isolated from the Viking Spacecraft.</title>
        <authorList>
            <person name="Seuylemezian A."/>
            <person name="Cooper K."/>
            <person name="Vaishampayan P."/>
        </authorList>
    </citation>
    <scope>NUCLEOTIDE SEQUENCE [LARGE SCALE GENOMIC DNA]</scope>
    <source>
        <strain evidence="2 3">V1-29</strain>
    </source>
</reference>